<sequence>MRKLLNEIRMLQLGVPDNILSFSILAKLSEDMYNIVDNIIMNEVICESPAAVLMKLQEMVHLDASRKTRPVVKVTTKPVKEGSASALIHEPTKGGKGKNRKSTKIQCEAGKHNPAATSHDTEHCYQVHPDLRPASWGVPSSAPATQLVEVDDGHESEVSLLLVEAPSKPIVLDTGATHHMVNDSAVFRPLADTKIRISTGGHKNFLNATAIGSAVLVNQDGEKLVLENVLLVPELNRCLLSVPRLFDQHLTISKTGSKGVRVKIDGG</sequence>
<keyword evidence="2" id="KW-1185">Reference proteome</keyword>
<dbReference type="EMBL" id="CM045868">
    <property type="protein sequence ID" value="KAI7956645.1"/>
    <property type="molecule type" value="Genomic_DNA"/>
</dbReference>
<comment type="caution">
    <text evidence="1">The sequence shown here is derived from an EMBL/GenBank/DDBJ whole genome shotgun (WGS) entry which is preliminary data.</text>
</comment>
<protein>
    <submittedName>
        <fullName evidence="1">Uncharacterized protein</fullName>
    </submittedName>
</protein>
<gene>
    <name evidence="1" type="ORF">MJO28_003740</name>
</gene>
<reference evidence="2" key="2">
    <citation type="journal article" date="2018" name="Mol. Plant Microbe Interact.">
        <title>Genome sequence resources for the wheat stripe rust pathogen (Puccinia striiformis f. sp. tritici) and the barley stripe rust pathogen (Puccinia striiformis f. sp. hordei).</title>
        <authorList>
            <person name="Xia C."/>
            <person name="Wang M."/>
            <person name="Yin C."/>
            <person name="Cornejo O.E."/>
            <person name="Hulbert S.H."/>
            <person name="Chen X."/>
        </authorList>
    </citation>
    <scope>NUCLEOTIDE SEQUENCE [LARGE SCALE GENOMIC DNA]</scope>
    <source>
        <strain evidence="2">93-210</strain>
    </source>
</reference>
<organism evidence="1 2">
    <name type="scientific">Puccinia striiformis f. sp. tritici</name>
    <dbReference type="NCBI Taxonomy" id="168172"/>
    <lineage>
        <taxon>Eukaryota</taxon>
        <taxon>Fungi</taxon>
        <taxon>Dikarya</taxon>
        <taxon>Basidiomycota</taxon>
        <taxon>Pucciniomycotina</taxon>
        <taxon>Pucciniomycetes</taxon>
        <taxon>Pucciniales</taxon>
        <taxon>Pucciniaceae</taxon>
        <taxon>Puccinia</taxon>
    </lineage>
</organism>
<name>A0ACC0EN55_9BASI</name>
<dbReference type="Proteomes" id="UP001060170">
    <property type="component" value="Chromosome 4"/>
</dbReference>
<accession>A0ACC0EN55</accession>
<proteinExistence type="predicted"/>
<evidence type="ECO:0000313" key="2">
    <source>
        <dbReference type="Proteomes" id="UP001060170"/>
    </source>
</evidence>
<reference evidence="2" key="1">
    <citation type="journal article" date="2018" name="BMC Genomics">
        <title>Genomic insights into host adaptation between the wheat stripe rust pathogen (Puccinia striiformis f. sp. tritici) and the barley stripe rust pathogen (Puccinia striiformis f. sp. hordei).</title>
        <authorList>
            <person name="Xia C."/>
            <person name="Wang M."/>
            <person name="Yin C."/>
            <person name="Cornejo O.E."/>
            <person name="Hulbert S.H."/>
            <person name="Chen X."/>
        </authorList>
    </citation>
    <scope>NUCLEOTIDE SEQUENCE [LARGE SCALE GENOMIC DNA]</scope>
    <source>
        <strain evidence="2">93-210</strain>
    </source>
</reference>
<evidence type="ECO:0000313" key="1">
    <source>
        <dbReference type="EMBL" id="KAI7956645.1"/>
    </source>
</evidence>
<reference evidence="1 2" key="3">
    <citation type="journal article" date="2022" name="Microbiol. Spectr.">
        <title>Folding features and dynamics of 3D genome architecture in plant fungal pathogens.</title>
        <authorList>
            <person name="Xia C."/>
        </authorList>
    </citation>
    <scope>NUCLEOTIDE SEQUENCE [LARGE SCALE GENOMIC DNA]</scope>
    <source>
        <strain evidence="1 2">93-210</strain>
    </source>
</reference>